<name>A0A811KXW8_9BILA</name>
<dbReference type="EMBL" id="CAJFCW020000004">
    <property type="protein sequence ID" value="CAG9114035.1"/>
    <property type="molecule type" value="Genomic_DNA"/>
</dbReference>
<protein>
    <recommendedName>
        <fullName evidence="4">TraB domain-containing protein</fullName>
    </recommendedName>
</protein>
<dbReference type="Pfam" id="PF01963">
    <property type="entry name" value="TraB_PrgY_gumN"/>
    <property type="match status" value="1"/>
</dbReference>
<feature type="compositionally biased region" description="Basic and acidic residues" evidence="1">
    <location>
        <begin position="103"/>
        <end position="115"/>
    </location>
</feature>
<dbReference type="OrthoDB" id="48306at2759"/>
<feature type="region of interest" description="Disordered" evidence="1">
    <location>
        <begin position="1"/>
        <end position="115"/>
    </location>
</feature>
<accession>A0A811KXW8</accession>
<dbReference type="Proteomes" id="UP000614601">
    <property type="component" value="Unassembled WGS sequence"/>
</dbReference>
<comment type="caution">
    <text evidence="2">The sequence shown here is derived from an EMBL/GenBank/DDBJ whole genome shotgun (WGS) entry which is preliminary data.</text>
</comment>
<feature type="region of interest" description="Disordered" evidence="1">
    <location>
        <begin position="152"/>
        <end position="176"/>
    </location>
</feature>
<dbReference type="AlphaFoldDB" id="A0A811KXW8"/>
<evidence type="ECO:0000256" key="1">
    <source>
        <dbReference type="SAM" id="MobiDB-lite"/>
    </source>
</evidence>
<reference evidence="2" key="1">
    <citation type="submission" date="2020-09" db="EMBL/GenBank/DDBJ databases">
        <authorList>
            <person name="Kikuchi T."/>
        </authorList>
    </citation>
    <scope>NUCLEOTIDE SEQUENCE</scope>
    <source>
        <strain evidence="2">SH1</strain>
    </source>
</reference>
<evidence type="ECO:0008006" key="4">
    <source>
        <dbReference type="Google" id="ProtNLM"/>
    </source>
</evidence>
<proteinExistence type="predicted"/>
<evidence type="ECO:0000313" key="3">
    <source>
        <dbReference type="Proteomes" id="UP000614601"/>
    </source>
</evidence>
<dbReference type="PANTHER" id="PTHR21530:SF7">
    <property type="entry name" value="TRAB DOMAIN-CONTAINING PROTEIN"/>
    <property type="match status" value="1"/>
</dbReference>
<dbReference type="EMBL" id="CAJFDH010000004">
    <property type="protein sequence ID" value="CAD5220680.1"/>
    <property type="molecule type" value="Genomic_DNA"/>
</dbReference>
<sequence>MEFTVNPEPTPAPEASLSRPDHVNVFDEESVSRSPSSAQIAGQETLTELTGDDIFRMKELRNSDSVSASENAEMSQTAGDLTNEQLESVQDDGETNPRFDPTAARDRASELNEEDIFRMKSLSLSRTNAMSEQAGQSAVSLVDSASNVADLQENDNDDEEDGRSEEPGSPPSMLTFSGQYVFNRRREETPKLNKATSVELVPPFEPLGQPPSGVSREDFLNMYNKTRLYVIGTAHFSPESQNDVTKAISEVQPDIVMVELCAHRVSILSLDEETLLREAKTLNRQKIMNLIRDNGIVQGLLQVLLLSTSAHIAKELGMAPGGEFRAAHKASFKIPGCKLILGDRPIQVTLQRALASLGILQKIRLIYHVISSNRTSVTQEDVENCKEKDLLESLLKEMAGEFPQLSKIFVEERDKYMAYVLQSLMQSSTCAKITAWRNCKTKVDYQPLKMVAVVGIGHMKGIQESWNSHINNLELLEIPPPSLTSRVCGVVIKVAIVSGIGYLTYKAGKGIYCKVSPHVTHLFN</sequence>
<keyword evidence="3" id="KW-1185">Reference proteome</keyword>
<dbReference type="Proteomes" id="UP000783686">
    <property type="component" value="Unassembled WGS sequence"/>
</dbReference>
<organism evidence="2 3">
    <name type="scientific">Bursaphelenchus okinawaensis</name>
    <dbReference type="NCBI Taxonomy" id="465554"/>
    <lineage>
        <taxon>Eukaryota</taxon>
        <taxon>Metazoa</taxon>
        <taxon>Ecdysozoa</taxon>
        <taxon>Nematoda</taxon>
        <taxon>Chromadorea</taxon>
        <taxon>Rhabditida</taxon>
        <taxon>Tylenchina</taxon>
        <taxon>Tylenchomorpha</taxon>
        <taxon>Aphelenchoidea</taxon>
        <taxon>Aphelenchoididae</taxon>
        <taxon>Bursaphelenchus</taxon>
    </lineage>
</organism>
<evidence type="ECO:0000313" key="2">
    <source>
        <dbReference type="EMBL" id="CAD5220680.1"/>
    </source>
</evidence>
<feature type="compositionally biased region" description="Polar residues" evidence="1">
    <location>
        <begin position="32"/>
        <end position="48"/>
    </location>
</feature>
<gene>
    <name evidence="2" type="ORF">BOKJ2_LOCUS9065</name>
</gene>
<dbReference type="PANTHER" id="PTHR21530">
    <property type="entry name" value="PHEROMONE SHUTDOWN PROTEIN"/>
    <property type="match status" value="1"/>
</dbReference>
<dbReference type="InterPro" id="IPR002816">
    <property type="entry name" value="TraB/PrgY/GumN_fam"/>
</dbReference>
<dbReference type="CDD" id="cd14726">
    <property type="entry name" value="TraB_PrgY-like"/>
    <property type="match status" value="1"/>
</dbReference>
<feature type="compositionally biased region" description="Polar residues" evidence="1">
    <location>
        <begin position="63"/>
        <end position="88"/>
    </location>
</feature>
<feature type="compositionally biased region" description="Acidic residues" evidence="1">
    <location>
        <begin position="152"/>
        <end position="163"/>
    </location>
</feature>
<dbReference type="InterPro" id="IPR046345">
    <property type="entry name" value="TraB_PrgY-like"/>
</dbReference>
<feature type="compositionally biased region" description="Basic and acidic residues" evidence="1">
    <location>
        <begin position="53"/>
        <end position="62"/>
    </location>
</feature>